<feature type="region of interest" description="Disordered" evidence="1">
    <location>
        <begin position="30"/>
        <end position="93"/>
    </location>
</feature>
<evidence type="ECO:0000256" key="1">
    <source>
        <dbReference type="SAM" id="MobiDB-lite"/>
    </source>
</evidence>
<dbReference type="AlphaFoldDB" id="A0A9D4BK44"/>
<proteinExistence type="predicted"/>
<dbReference type="PANTHER" id="PTHR40141:SF2">
    <property type="entry name" value="3',5'-CYCLIC-AMP PHOSPHODIESTERASE"/>
    <property type="match status" value="1"/>
</dbReference>
<reference evidence="2" key="2">
    <citation type="submission" date="2020-11" db="EMBL/GenBank/DDBJ databases">
        <authorList>
            <person name="McCartney M.A."/>
            <person name="Auch B."/>
            <person name="Kono T."/>
            <person name="Mallez S."/>
            <person name="Becker A."/>
            <person name="Gohl D.M."/>
            <person name="Silverstein K.A.T."/>
            <person name="Koren S."/>
            <person name="Bechman K.B."/>
            <person name="Herman A."/>
            <person name="Abrahante J.E."/>
            <person name="Garbe J."/>
        </authorList>
    </citation>
    <scope>NUCLEOTIDE SEQUENCE</scope>
    <source>
        <strain evidence="2">Duluth1</strain>
        <tissue evidence="2">Whole animal</tissue>
    </source>
</reference>
<organism evidence="2 3">
    <name type="scientific">Dreissena polymorpha</name>
    <name type="common">Zebra mussel</name>
    <name type="synonym">Mytilus polymorpha</name>
    <dbReference type="NCBI Taxonomy" id="45954"/>
    <lineage>
        <taxon>Eukaryota</taxon>
        <taxon>Metazoa</taxon>
        <taxon>Spiralia</taxon>
        <taxon>Lophotrochozoa</taxon>
        <taxon>Mollusca</taxon>
        <taxon>Bivalvia</taxon>
        <taxon>Autobranchia</taxon>
        <taxon>Heteroconchia</taxon>
        <taxon>Euheterodonta</taxon>
        <taxon>Imparidentia</taxon>
        <taxon>Neoheterodontei</taxon>
        <taxon>Myida</taxon>
        <taxon>Dreissenoidea</taxon>
        <taxon>Dreissenidae</taxon>
        <taxon>Dreissena</taxon>
    </lineage>
</organism>
<feature type="compositionally biased region" description="Basic and acidic residues" evidence="1">
    <location>
        <begin position="62"/>
        <end position="73"/>
    </location>
</feature>
<reference evidence="2" key="1">
    <citation type="journal article" date="2019" name="bioRxiv">
        <title>The Genome of the Zebra Mussel, Dreissena polymorpha: A Resource for Invasive Species Research.</title>
        <authorList>
            <person name="McCartney M.A."/>
            <person name="Auch B."/>
            <person name="Kono T."/>
            <person name="Mallez S."/>
            <person name="Zhang Y."/>
            <person name="Obille A."/>
            <person name="Becker A."/>
            <person name="Abrahante J.E."/>
            <person name="Garbe J."/>
            <person name="Badalamenti J.P."/>
            <person name="Herman A."/>
            <person name="Mangelson H."/>
            <person name="Liachko I."/>
            <person name="Sullivan S."/>
            <person name="Sone E.D."/>
            <person name="Koren S."/>
            <person name="Silverstein K.A.T."/>
            <person name="Beckman K.B."/>
            <person name="Gohl D.M."/>
        </authorList>
    </citation>
    <scope>NUCLEOTIDE SEQUENCE</scope>
    <source>
        <strain evidence="2">Duluth1</strain>
        <tissue evidence="2">Whole animal</tissue>
    </source>
</reference>
<sequence length="93" mass="10259">MSQSVSFQHLGANCNGHLLLRRTNTWQHPKRSFDVENGAGGGRSGLEGSSPSGGLILQNLPQRRESFLYRSDSDYDISPKSMSRHSSVQSEQP</sequence>
<feature type="compositionally biased region" description="Polar residues" evidence="1">
    <location>
        <begin position="80"/>
        <end position="93"/>
    </location>
</feature>
<dbReference type="EMBL" id="JAIWYP010000015">
    <property type="protein sequence ID" value="KAH3698899.1"/>
    <property type="molecule type" value="Genomic_DNA"/>
</dbReference>
<name>A0A9D4BK44_DREPO</name>
<accession>A0A9D4BK44</accession>
<comment type="caution">
    <text evidence="2">The sequence shown here is derived from an EMBL/GenBank/DDBJ whole genome shotgun (WGS) entry which is preliminary data.</text>
</comment>
<dbReference type="Proteomes" id="UP000828390">
    <property type="component" value="Unassembled WGS sequence"/>
</dbReference>
<feature type="non-terminal residue" evidence="2">
    <location>
        <position position="93"/>
    </location>
</feature>
<protein>
    <submittedName>
        <fullName evidence="2">Uncharacterized protein</fullName>
    </submittedName>
</protein>
<dbReference type="PANTHER" id="PTHR40141">
    <property type="entry name" value="3',5'-CYCLIC-AMP PHOSPHODIESTERASE-RELATED"/>
    <property type="match status" value="1"/>
</dbReference>
<gene>
    <name evidence="2" type="ORF">DPMN_073844</name>
</gene>
<evidence type="ECO:0000313" key="3">
    <source>
        <dbReference type="Proteomes" id="UP000828390"/>
    </source>
</evidence>
<evidence type="ECO:0000313" key="2">
    <source>
        <dbReference type="EMBL" id="KAH3698899.1"/>
    </source>
</evidence>
<keyword evidence="3" id="KW-1185">Reference proteome</keyword>